<protein>
    <recommendedName>
        <fullName evidence="3">ATPase P</fullName>
    </recommendedName>
</protein>
<evidence type="ECO:0000313" key="1">
    <source>
        <dbReference type="EMBL" id="UYP45467.1"/>
    </source>
</evidence>
<reference evidence="1" key="1">
    <citation type="submission" date="2022-09" db="EMBL/GenBank/DDBJ databases">
        <title>Actin cytoskeleton and complex cell architecture in an #Asgard archaeon.</title>
        <authorList>
            <person name="Ponce Toledo R.I."/>
            <person name="Schleper C."/>
            <person name="Rodrigues Oliveira T."/>
            <person name="Wollweber F."/>
            <person name="Xu J."/>
            <person name="Rittmann S."/>
            <person name="Klingl A."/>
            <person name="Pilhofer M."/>
        </authorList>
    </citation>
    <scope>NUCLEOTIDE SEQUENCE</scope>
    <source>
        <strain evidence="1">B-35</strain>
    </source>
</reference>
<evidence type="ECO:0000313" key="2">
    <source>
        <dbReference type="Proteomes" id="UP001208689"/>
    </source>
</evidence>
<dbReference type="Proteomes" id="UP001208689">
    <property type="component" value="Chromosome"/>
</dbReference>
<dbReference type="InterPro" id="IPR023214">
    <property type="entry name" value="HAD_sf"/>
</dbReference>
<proteinExistence type="predicted"/>
<evidence type="ECO:0008006" key="3">
    <source>
        <dbReference type="Google" id="ProtNLM"/>
    </source>
</evidence>
<sequence>MGIDIKISGFGDLHLKYLITDLNGTLSMYGELQPEIHALLSQLKEKMEIYILTADTLNTGERIASELGVNWHKLTKQKSQATEKAKFVYKLGSKHVVVMGNGRNDVLMFQAAALAIGIMGEEGISPQTLEKADLIVKSPLDALKLLINPLVLKAGLRN</sequence>
<dbReference type="InterPro" id="IPR036412">
    <property type="entry name" value="HAD-like_sf"/>
</dbReference>
<gene>
    <name evidence="1" type="ORF">NEF87_001752</name>
</gene>
<keyword evidence="2" id="KW-1185">Reference proteome</keyword>
<dbReference type="Gene3D" id="3.40.50.1000">
    <property type="entry name" value="HAD superfamily/HAD-like"/>
    <property type="match status" value="1"/>
</dbReference>
<accession>A0ABY6HPP1</accession>
<organism evidence="1 2">
    <name type="scientific">Candidatus Lokiarchaeum ossiferum</name>
    <dbReference type="NCBI Taxonomy" id="2951803"/>
    <lineage>
        <taxon>Archaea</taxon>
        <taxon>Promethearchaeati</taxon>
        <taxon>Promethearchaeota</taxon>
        <taxon>Promethearchaeia</taxon>
        <taxon>Promethearchaeales</taxon>
        <taxon>Promethearchaeaceae</taxon>
        <taxon>Candidatus Lokiarchaeum</taxon>
    </lineage>
</organism>
<dbReference type="SUPFAM" id="SSF56784">
    <property type="entry name" value="HAD-like"/>
    <property type="match status" value="1"/>
</dbReference>
<dbReference type="EMBL" id="CP104013">
    <property type="protein sequence ID" value="UYP45467.1"/>
    <property type="molecule type" value="Genomic_DNA"/>
</dbReference>
<name>A0ABY6HPP1_9ARCH</name>